<reference evidence="2" key="1">
    <citation type="journal article" date="2019" name="BMC Genomics">
        <title>A new reference genome for Sorghum bicolor reveals high levels of sequence similarity between sweet and grain genotypes: implications for the genetics of sugar metabolism.</title>
        <authorList>
            <person name="Cooper E.A."/>
            <person name="Brenton Z.W."/>
            <person name="Flinn B.S."/>
            <person name="Jenkins J."/>
            <person name="Shu S."/>
            <person name="Flowers D."/>
            <person name="Luo F."/>
            <person name="Wang Y."/>
            <person name="Xia P."/>
            <person name="Barry K."/>
            <person name="Daum C."/>
            <person name="Lipzen A."/>
            <person name="Yoshinaga Y."/>
            <person name="Schmutz J."/>
            <person name="Saski C."/>
            <person name="Vermerris W."/>
            <person name="Kresovich S."/>
        </authorList>
    </citation>
    <scope>NUCLEOTIDE SEQUENCE</scope>
</reference>
<feature type="compositionally biased region" description="Polar residues" evidence="1">
    <location>
        <begin position="1"/>
        <end position="15"/>
    </location>
</feature>
<evidence type="ECO:0000256" key="1">
    <source>
        <dbReference type="SAM" id="MobiDB-lite"/>
    </source>
</evidence>
<gene>
    <name evidence="2" type="ORF">BDA96_04G119300</name>
</gene>
<name>A0A921R3R4_SORBI</name>
<feature type="compositionally biased region" description="Basic and acidic residues" evidence="1">
    <location>
        <begin position="47"/>
        <end position="66"/>
    </location>
</feature>
<dbReference type="Proteomes" id="UP000807115">
    <property type="component" value="Chromosome 4"/>
</dbReference>
<reference evidence="2" key="2">
    <citation type="submission" date="2020-10" db="EMBL/GenBank/DDBJ databases">
        <authorList>
            <person name="Cooper E.A."/>
            <person name="Brenton Z.W."/>
            <person name="Flinn B.S."/>
            <person name="Jenkins J."/>
            <person name="Shu S."/>
            <person name="Flowers D."/>
            <person name="Luo F."/>
            <person name="Wang Y."/>
            <person name="Xia P."/>
            <person name="Barry K."/>
            <person name="Daum C."/>
            <person name="Lipzen A."/>
            <person name="Yoshinaga Y."/>
            <person name="Schmutz J."/>
            <person name="Saski C."/>
            <person name="Vermerris W."/>
            <person name="Kresovich S."/>
        </authorList>
    </citation>
    <scope>NUCLEOTIDE SEQUENCE</scope>
</reference>
<proteinExistence type="predicted"/>
<dbReference type="EMBL" id="CM027683">
    <property type="protein sequence ID" value="KAG0532578.1"/>
    <property type="molecule type" value="Genomic_DNA"/>
</dbReference>
<evidence type="ECO:0000313" key="2">
    <source>
        <dbReference type="EMBL" id="KAG0532578.1"/>
    </source>
</evidence>
<dbReference type="AlphaFoldDB" id="A0A921R3R4"/>
<protein>
    <submittedName>
        <fullName evidence="2">Uncharacterized protein</fullName>
    </submittedName>
</protein>
<evidence type="ECO:0000313" key="3">
    <source>
        <dbReference type="Proteomes" id="UP000807115"/>
    </source>
</evidence>
<organism evidence="2 3">
    <name type="scientific">Sorghum bicolor</name>
    <name type="common">Sorghum</name>
    <name type="synonym">Sorghum vulgare</name>
    <dbReference type="NCBI Taxonomy" id="4558"/>
    <lineage>
        <taxon>Eukaryota</taxon>
        <taxon>Viridiplantae</taxon>
        <taxon>Streptophyta</taxon>
        <taxon>Embryophyta</taxon>
        <taxon>Tracheophyta</taxon>
        <taxon>Spermatophyta</taxon>
        <taxon>Magnoliopsida</taxon>
        <taxon>Liliopsida</taxon>
        <taxon>Poales</taxon>
        <taxon>Poaceae</taxon>
        <taxon>PACMAD clade</taxon>
        <taxon>Panicoideae</taxon>
        <taxon>Andropogonodae</taxon>
        <taxon>Andropogoneae</taxon>
        <taxon>Sorghinae</taxon>
        <taxon>Sorghum</taxon>
    </lineage>
</organism>
<sequence>MNNTATGQDQNQSVQRIRGNRNDPELIDAEPVRTGDQQSPHQYAQLELKKRHEQEAGHNEQKKQIE</sequence>
<comment type="caution">
    <text evidence="2">The sequence shown here is derived from an EMBL/GenBank/DDBJ whole genome shotgun (WGS) entry which is preliminary data.</text>
</comment>
<feature type="region of interest" description="Disordered" evidence="1">
    <location>
        <begin position="1"/>
        <end position="66"/>
    </location>
</feature>
<accession>A0A921R3R4</accession>